<proteinExistence type="inferred from homology"/>
<sequence length="295" mass="32991">MSRGDDEFPVVVVCSNSSCDSDHLHRERGEQGLISSQLQQQLEQAMNIYMLMDMELEHELHLHHNVPPQGCSQRQLSSPFLPFAVSSDVTSSPVLTSSSTTTFCQQPAEASPSPLDTPFSPLPYSYSDTIPDLEEIMSRPRHKDGHAESGTSAFRQYVRHLRPKKKLKQGGCGQRAIKTAMSVLARMHSSRLSQWQRQISSTEMAAAVPSDESKNIQLLHVRSERKRREKINDSFEALKNALPPSCCKRDKTSILMRARDYINSLKSRVSELEENGKVLESQLCSSRGDNGGPLP</sequence>
<dbReference type="SMART" id="SM00353">
    <property type="entry name" value="HLH"/>
    <property type="match status" value="1"/>
</dbReference>
<evidence type="ECO:0000256" key="4">
    <source>
        <dbReference type="SAM" id="Coils"/>
    </source>
</evidence>
<comment type="similarity">
    <text evidence="1">Belongs to the bHLH protein family.</text>
</comment>
<dbReference type="PaxDb" id="4577-GRMZM2G132550_P01"/>
<evidence type="ECO:0000256" key="1">
    <source>
        <dbReference type="ARBA" id="ARBA00005510"/>
    </source>
</evidence>
<dbReference type="InterPro" id="IPR011598">
    <property type="entry name" value="bHLH_dom"/>
</dbReference>
<evidence type="ECO:0000256" key="5">
    <source>
        <dbReference type="SAM" id="MobiDB-lite"/>
    </source>
</evidence>
<dbReference type="Pfam" id="PF00010">
    <property type="entry name" value="HLH"/>
    <property type="match status" value="1"/>
</dbReference>
<keyword evidence="3" id="KW-0804">Transcription</keyword>
<dbReference type="AlphaFoldDB" id="A0A1D6M086"/>
<dbReference type="InterPro" id="IPR044658">
    <property type="entry name" value="bHLH92/bHLH041-like"/>
</dbReference>
<dbReference type="InterPro" id="IPR036638">
    <property type="entry name" value="HLH_DNA-bd_sf"/>
</dbReference>
<dbReference type="EMBL" id="CM000782">
    <property type="protein sequence ID" value="AQK84725.1"/>
    <property type="molecule type" value="Genomic_DNA"/>
</dbReference>
<dbReference type="InParanoid" id="A0A1D6M086"/>
<dbReference type="SMR" id="A0A1D6M086"/>
<dbReference type="ExpressionAtlas" id="A0A1D6M086">
    <property type="expression patterns" value="baseline and differential"/>
</dbReference>
<dbReference type="InterPro" id="IPR045239">
    <property type="entry name" value="bHLH95_bHLH"/>
</dbReference>
<dbReference type="Gene3D" id="4.10.280.10">
    <property type="entry name" value="Helix-loop-helix DNA-binding domain"/>
    <property type="match status" value="1"/>
</dbReference>
<keyword evidence="6" id="KW-0238">DNA-binding</keyword>
<dbReference type="PANTHER" id="PTHR46665:SF5">
    <property type="entry name" value="BHLH DOMAIN-CONTAINING PROTEIN"/>
    <property type="match status" value="1"/>
</dbReference>
<organism evidence="6">
    <name type="scientific">Zea mays</name>
    <name type="common">Maize</name>
    <dbReference type="NCBI Taxonomy" id="4577"/>
    <lineage>
        <taxon>Eukaryota</taxon>
        <taxon>Viridiplantae</taxon>
        <taxon>Streptophyta</taxon>
        <taxon>Embryophyta</taxon>
        <taxon>Tracheophyta</taxon>
        <taxon>Spermatophyta</taxon>
        <taxon>Magnoliopsida</taxon>
        <taxon>Liliopsida</taxon>
        <taxon>Poales</taxon>
        <taxon>Poaceae</taxon>
        <taxon>PACMAD clade</taxon>
        <taxon>Panicoideae</taxon>
        <taxon>Andropogonodae</taxon>
        <taxon>Andropogoneae</taxon>
        <taxon>Tripsacinae</taxon>
        <taxon>Zea</taxon>
    </lineage>
</organism>
<accession>A0A1D6M086</accession>
<reference evidence="6" key="1">
    <citation type="submission" date="2015-12" db="EMBL/GenBank/DDBJ databases">
        <title>Update maize B73 reference genome by single molecule sequencing technologies.</title>
        <authorList>
            <consortium name="Maize Genome Sequencing Project"/>
            <person name="Ware D."/>
        </authorList>
    </citation>
    <scope>NUCLEOTIDE SEQUENCE</scope>
    <source>
        <tissue evidence="6">Seedling</tissue>
    </source>
</reference>
<dbReference type="CDD" id="cd11393">
    <property type="entry name" value="bHLH_AtbHLH_like"/>
    <property type="match status" value="1"/>
</dbReference>
<evidence type="ECO:0000256" key="3">
    <source>
        <dbReference type="ARBA" id="ARBA00023163"/>
    </source>
</evidence>
<dbReference type="GO" id="GO:0046983">
    <property type="term" value="F:protein dimerization activity"/>
    <property type="evidence" value="ECO:0007669"/>
    <property type="project" value="InterPro"/>
</dbReference>
<dbReference type="SUPFAM" id="SSF47459">
    <property type="entry name" value="HLH, helix-loop-helix DNA-binding domain"/>
    <property type="match status" value="1"/>
</dbReference>
<evidence type="ECO:0000256" key="2">
    <source>
        <dbReference type="ARBA" id="ARBA00023015"/>
    </source>
</evidence>
<feature type="coiled-coil region" evidence="4">
    <location>
        <begin position="255"/>
        <end position="282"/>
    </location>
</feature>
<dbReference type="GO" id="GO:0003677">
    <property type="term" value="F:DNA binding"/>
    <property type="evidence" value="ECO:0007669"/>
    <property type="project" value="UniProtKB-KW"/>
</dbReference>
<gene>
    <name evidence="6" type="ORF">ZEAMMB73_Zm00001d037749</name>
</gene>
<dbReference type="PROSITE" id="PS50888">
    <property type="entry name" value="BHLH"/>
    <property type="match status" value="1"/>
</dbReference>
<evidence type="ECO:0000313" key="6">
    <source>
        <dbReference type="EMBL" id="AQK84725.1"/>
    </source>
</evidence>
<name>A0A1D6M086_MAIZE</name>
<dbReference type="PANTHER" id="PTHR46665">
    <property type="entry name" value="TRANSCRIPTION FACTOR BHLH041-RELATED-RELATED"/>
    <property type="match status" value="1"/>
</dbReference>
<keyword evidence="2" id="KW-0805">Transcription regulation</keyword>
<keyword evidence="4" id="KW-0175">Coiled coil</keyword>
<protein>
    <submittedName>
        <fullName evidence="6">Putative HLH DNA-binding domain superfamily protein</fullName>
    </submittedName>
</protein>
<feature type="region of interest" description="Disordered" evidence="5">
    <location>
        <begin position="96"/>
        <end position="122"/>
    </location>
</feature>
<dbReference type="OMA" id="RQYVRHL"/>